<dbReference type="OrthoDB" id="329419at2"/>
<sequence length="152" mass="16487">MKKTWILVANASRARVFERQAADHTLIELADFVYPAKNLIDEAAGGDLTGAAGKGHGRTGHAGTQFEPQIEVKDKARANFAHQLADYLNQGVTERRCEALLLIASSPMLGEIKPLLSSAAASALERAVAGDLTRYQHAELQDRVERALQLPN</sequence>
<dbReference type="EMBL" id="CP000267">
    <property type="protein sequence ID" value="ABD70721.1"/>
    <property type="molecule type" value="Genomic_DNA"/>
</dbReference>
<dbReference type="InterPro" id="IPR019291">
    <property type="entry name" value="Host_attachment_protein"/>
</dbReference>
<evidence type="ECO:0008006" key="3">
    <source>
        <dbReference type="Google" id="ProtNLM"/>
    </source>
</evidence>
<dbReference type="AlphaFoldDB" id="Q21U32"/>
<accession>Q21U32</accession>
<dbReference type="STRING" id="338969.Rfer_3010"/>
<protein>
    <recommendedName>
        <fullName evidence="3">Host attachment protein</fullName>
    </recommendedName>
</protein>
<dbReference type="eggNOG" id="COG5622">
    <property type="taxonomic scope" value="Bacteria"/>
</dbReference>
<evidence type="ECO:0000313" key="1">
    <source>
        <dbReference type="EMBL" id="ABD70721.1"/>
    </source>
</evidence>
<evidence type="ECO:0000313" key="2">
    <source>
        <dbReference type="Proteomes" id="UP000008332"/>
    </source>
</evidence>
<dbReference type="KEGG" id="rfr:Rfer_3010"/>
<dbReference type="RefSeq" id="WP_011465287.1">
    <property type="nucleotide sequence ID" value="NC_007908.1"/>
</dbReference>
<reference evidence="2" key="1">
    <citation type="submission" date="2006-02" db="EMBL/GenBank/DDBJ databases">
        <title>Complete sequence of chromosome of Rhodoferax ferrireducens DSM 15236.</title>
        <authorList>
            <person name="Copeland A."/>
            <person name="Lucas S."/>
            <person name="Lapidus A."/>
            <person name="Barry K."/>
            <person name="Detter J.C."/>
            <person name="Glavina del Rio T."/>
            <person name="Hammon N."/>
            <person name="Israni S."/>
            <person name="Pitluck S."/>
            <person name="Brettin T."/>
            <person name="Bruce D."/>
            <person name="Han C."/>
            <person name="Tapia R."/>
            <person name="Gilna P."/>
            <person name="Kiss H."/>
            <person name="Schmutz J."/>
            <person name="Larimer F."/>
            <person name="Land M."/>
            <person name="Kyrpides N."/>
            <person name="Ivanova N."/>
            <person name="Richardson P."/>
        </authorList>
    </citation>
    <scope>NUCLEOTIDE SEQUENCE [LARGE SCALE GENOMIC DNA]</scope>
    <source>
        <strain evidence="2">ATCC BAA-621 / DSM 15236 / T118</strain>
    </source>
</reference>
<dbReference type="HOGENOM" id="CLU_105864_2_0_4"/>
<dbReference type="Proteomes" id="UP000008332">
    <property type="component" value="Chromosome"/>
</dbReference>
<organism evidence="1 2">
    <name type="scientific">Albidiferax ferrireducens (strain ATCC BAA-621 / DSM 15236 / T118)</name>
    <name type="common">Rhodoferax ferrireducens</name>
    <dbReference type="NCBI Taxonomy" id="338969"/>
    <lineage>
        <taxon>Bacteria</taxon>
        <taxon>Pseudomonadati</taxon>
        <taxon>Pseudomonadota</taxon>
        <taxon>Betaproteobacteria</taxon>
        <taxon>Burkholderiales</taxon>
        <taxon>Comamonadaceae</taxon>
        <taxon>Rhodoferax</taxon>
    </lineage>
</organism>
<name>Q21U32_ALBFT</name>
<proteinExistence type="predicted"/>
<keyword evidence="2" id="KW-1185">Reference proteome</keyword>
<dbReference type="Pfam" id="PF10116">
    <property type="entry name" value="Host_attach"/>
    <property type="match status" value="1"/>
</dbReference>
<gene>
    <name evidence="1" type="ordered locus">Rfer_3010</name>
</gene>